<evidence type="ECO:0000256" key="2">
    <source>
        <dbReference type="ARBA" id="ARBA00022829"/>
    </source>
</evidence>
<dbReference type="InterPro" id="IPR041468">
    <property type="entry name" value="HTH_ParB/Spo0J"/>
</dbReference>
<reference evidence="5 6" key="1">
    <citation type="journal article" date="2015" name="Nature">
        <title>rRNA introns, odd ribosomes, and small enigmatic genomes across a large radiation of phyla.</title>
        <authorList>
            <person name="Brown C.T."/>
            <person name="Hug L.A."/>
            <person name="Thomas B.C."/>
            <person name="Sharon I."/>
            <person name="Castelle C.J."/>
            <person name="Singh A."/>
            <person name="Wilkins M.J."/>
            <person name="Williams K.H."/>
            <person name="Banfield J.F."/>
        </authorList>
    </citation>
    <scope>NUCLEOTIDE SEQUENCE [LARGE SCALE GENOMIC DNA]</scope>
</reference>
<dbReference type="Gene3D" id="3.90.1530.30">
    <property type="match status" value="1"/>
</dbReference>
<dbReference type="SUPFAM" id="SSF110849">
    <property type="entry name" value="ParB/Sulfiredoxin"/>
    <property type="match status" value="1"/>
</dbReference>
<dbReference type="FunFam" id="3.90.1530.30:FF:000001">
    <property type="entry name" value="Chromosome partitioning protein ParB"/>
    <property type="match status" value="1"/>
</dbReference>
<dbReference type="InterPro" id="IPR003115">
    <property type="entry name" value="ParB_N"/>
</dbReference>
<dbReference type="PANTHER" id="PTHR33375">
    <property type="entry name" value="CHROMOSOME-PARTITIONING PROTEIN PARB-RELATED"/>
    <property type="match status" value="1"/>
</dbReference>
<evidence type="ECO:0000313" key="6">
    <source>
        <dbReference type="Proteomes" id="UP000033860"/>
    </source>
</evidence>
<dbReference type="FunFam" id="1.10.10.2830:FF:000001">
    <property type="entry name" value="Chromosome partitioning protein ParB"/>
    <property type="match status" value="1"/>
</dbReference>
<feature type="domain" description="ParB-like N-terminal" evidence="4">
    <location>
        <begin position="8"/>
        <end position="97"/>
    </location>
</feature>
<dbReference type="GO" id="GO:0007059">
    <property type="term" value="P:chromosome segregation"/>
    <property type="evidence" value="ECO:0007669"/>
    <property type="project" value="UniProtKB-KW"/>
</dbReference>
<dbReference type="InterPro" id="IPR036086">
    <property type="entry name" value="ParB/Sulfiredoxin_sf"/>
</dbReference>
<dbReference type="SUPFAM" id="SSF109709">
    <property type="entry name" value="KorB DNA-binding domain-like"/>
    <property type="match status" value="1"/>
</dbReference>
<proteinExistence type="inferred from homology"/>
<keyword evidence="2" id="KW-0159">Chromosome partition</keyword>
<evidence type="ECO:0000313" key="5">
    <source>
        <dbReference type="EMBL" id="KKU61629.1"/>
    </source>
</evidence>
<dbReference type="Pfam" id="PF02195">
    <property type="entry name" value="ParB_N"/>
    <property type="match status" value="1"/>
</dbReference>
<evidence type="ECO:0000256" key="1">
    <source>
        <dbReference type="ARBA" id="ARBA00006295"/>
    </source>
</evidence>
<dbReference type="Pfam" id="PF17762">
    <property type="entry name" value="HTH_ParB"/>
    <property type="match status" value="1"/>
</dbReference>
<sequence length="277" mass="30594">MAQEEHVVQLDIDKLQANPLQPRGMITPDSLMDLVDSIREHGILEPLIIAHTPAGYQIVAGERRWRAAKLAGLTQVPCLVKETTPQGMLEMALVENVQRTDLNPIDRAKAFERLIEEFDLTNTEVAQRIGKSPSYVSNTMRLLSLPDALKDGLLSGLITEGHARALASVEDKSAMIDAYKIILRESGSVRRAEELARRMKAKTGQKVAGPAFRPPHLVSDEIDSMRKKVQDTLGETAKVKLIRTQRESRLLITLKGSPDKTQKLLEGLVAAINSVKA</sequence>
<dbReference type="PANTHER" id="PTHR33375:SF1">
    <property type="entry name" value="CHROMOSOME-PARTITIONING PROTEIN PARB-RELATED"/>
    <property type="match status" value="1"/>
</dbReference>
<dbReference type="GO" id="GO:0005694">
    <property type="term" value="C:chromosome"/>
    <property type="evidence" value="ECO:0007669"/>
    <property type="project" value="TreeGrafter"/>
</dbReference>
<dbReference type="EMBL" id="LCNT01000002">
    <property type="protein sequence ID" value="KKU61629.1"/>
    <property type="molecule type" value="Genomic_DNA"/>
</dbReference>
<gene>
    <name evidence="5" type="ORF">UX85_C0002G0009</name>
</gene>
<dbReference type="InterPro" id="IPR050336">
    <property type="entry name" value="Chromosome_partition/occlusion"/>
</dbReference>
<accession>A0A0G1RWF4</accession>
<dbReference type="InterPro" id="IPR004437">
    <property type="entry name" value="ParB/RepB/Spo0J"/>
</dbReference>
<keyword evidence="3" id="KW-0238">DNA-binding</keyword>
<dbReference type="CDD" id="cd16393">
    <property type="entry name" value="SPO0J_N"/>
    <property type="match status" value="1"/>
</dbReference>
<comment type="caution">
    <text evidence="5">The sequence shown here is derived from an EMBL/GenBank/DDBJ whole genome shotgun (WGS) entry which is preliminary data.</text>
</comment>
<dbReference type="Proteomes" id="UP000033860">
    <property type="component" value="Unassembled WGS sequence"/>
</dbReference>
<dbReference type="Gene3D" id="1.10.10.2830">
    <property type="match status" value="1"/>
</dbReference>
<comment type="similarity">
    <text evidence="1">Belongs to the ParB family.</text>
</comment>
<evidence type="ECO:0000259" key="4">
    <source>
        <dbReference type="SMART" id="SM00470"/>
    </source>
</evidence>
<dbReference type="AlphaFoldDB" id="A0A0G1RWF4"/>
<evidence type="ECO:0000256" key="3">
    <source>
        <dbReference type="ARBA" id="ARBA00023125"/>
    </source>
</evidence>
<dbReference type="SMART" id="SM00470">
    <property type="entry name" value="ParB"/>
    <property type="match status" value="1"/>
</dbReference>
<name>A0A0G1RWF4_9BACT</name>
<protein>
    <submittedName>
        <fullName evidence="5">ParB-like protein partition protein</fullName>
    </submittedName>
</protein>
<dbReference type="NCBIfam" id="TIGR00180">
    <property type="entry name" value="parB_part"/>
    <property type="match status" value="1"/>
</dbReference>
<dbReference type="GO" id="GO:0003677">
    <property type="term" value="F:DNA binding"/>
    <property type="evidence" value="ECO:0007669"/>
    <property type="project" value="UniProtKB-KW"/>
</dbReference>
<organism evidence="5 6">
    <name type="scientific">Candidatus Beckwithbacteria bacterium GW2011_GWB1_47_15</name>
    <dbReference type="NCBI Taxonomy" id="1618371"/>
    <lineage>
        <taxon>Bacteria</taxon>
        <taxon>Candidatus Beckwithiibacteriota</taxon>
    </lineage>
</organism>